<proteinExistence type="predicted"/>
<dbReference type="Proteomes" id="UP001139199">
    <property type="component" value="Unassembled WGS sequence"/>
</dbReference>
<accession>A0A9X1I1J3</accession>
<dbReference type="AlphaFoldDB" id="A0A9X1I1J3"/>
<dbReference type="Gene3D" id="1.20.1260.10">
    <property type="match status" value="1"/>
</dbReference>
<evidence type="ECO:0000313" key="2">
    <source>
        <dbReference type="EMBL" id="MCB4798532.1"/>
    </source>
</evidence>
<comment type="caution">
    <text evidence="2">The sequence shown here is derived from an EMBL/GenBank/DDBJ whole genome shotgun (WGS) entry which is preliminary data.</text>
</comment>
<feature type="domain" description="DUF2383" evidence="1">
    <location>
        <begin position="7"/>
        <end position="115"/>
    </location>
</feature>
<organism evidence="2 3">
    <name type="scientific">Neotamlana laminarinivorans</name>
    <dbReference type="NCBI Taxonomy" id="2883124"/>
    <lineage>
        <taxon>Bacteria</taxon>
        <taxon>Pseudomonadati</taxon>
        <taxon>Bacteroidota</taxon>
        <taxon>Flavobacteriia</taxon>
        <taxon>Flavobacteriales</taxon>
        <taxon>Flavobacteriaceae</taxon>
        <taxon>Neotamlana</taxon>
    </lineage>
</organism>
<sequence length="154" mass="17911">MKSKEQINKQLNRLLNINYKAEQAFIEVIDNVENTVIKNFLRVSGYERKQFIKKIDSAIRQIGGIPTYPDTSLIKSNIITASFNKTVLKSNKLKILNEIGKMQVTDIEKYQKILNNFDFPEQIENSLRKQKDAIIHSLYGIEVHKDLFARNQLI</sequence>
<name>A0A9X1I1J3_9FLAO</name>
<gene>
    <name evidence="2" type="ORF">LG649_06730</name>
</gene>
<dbReference type="RefSeq" id="WP_226542512.1">
    <property type="nucleotide sequence ID" value="NZ_JAJAPW010000002.1"/>
</dbReference>
<evidence type="ECO:0000259" key="1">
    <source>
        <dbReference type="Pfam" id="PF09537"/>
    </source>
</evidence>
<dbReference type="InterPro" id="IPR012347">
    <property type="entry name" value="Ferritin-like"/>
</dbReference>
<dbReference type="Pfam" id="PF09537">
    <property type="entry name" value="DUF2383"/>
    <property type="match status" value="1"/>
</dbReference>
<evidence type="ECO:0000313" key="3">
    <source>
        <dbReference type="Proteomes" id="UP001139199"/>
    </source>
</evidence>
<reference evidence="2" key="1">
    <citation type="submission" date="2021-10" db="EMBL/GenBank/DDBJ databases">
        <title>Tamlana sargassums sp. nov., and Tamlana laminarinivorans sp. nov., two new bacteria isolated from the brown alga.</title>
        <authorList>
            <person name="Li J."/>
        </authorList>
    </citation>
    <scope>NUCLEOTIDE SEQUENCE</scope>
    <source>
        <strain evidence="2">PT2-4</strain>
    </source>
</reference>
<dbReference type="InterPro" id="IPR019052">
    <property type="entry name" value="DUF2383"/>
</dbReference>
<protein>
    <submittedName>
        <fullName evidence="2">PA2169 family four-helix-bundle protein</fullName>
    </submittedName>
</protein>
<keyword evidence="3" id="KW-1185">Reference proteome</keyword>
<dbReference type="EMBL" id="JAJAPW010000002">
    <property type="protein sequence ID" value="MCB4798532.1"/>
    <property type="molecule type" value="Genomic_DNA"/>
</dbReference>